<dbReference type="PANTHER" id="PTHR45080:SF8">
    <property type="entry name" value="IG-LIKE DOMAIN-CONTAINING PROTEIN"/>
    <property type="match status" value="1"/>
</dbReference>
<dbReference type="Pfam" id="PF07679">
    <property type="entry name" value="I-set"/>
    <property type="match status" value="1"/>
</dbReference>
<dbReference type="InterPro" id="IPR013783">
    <property type="entry name" value="Ig-like_fold"/>
</dbReference>
<dbReference type="InterPro" id="IPR036179">
    <property type="entry name" value="Ig-like_dom_sf"/>
</dbReference>
<dbReference type="Pfam" id="PF13927">
    <property type="entry name" value="Ig_3"/>
    <property type="match status" value="1"/>
</dbReference>
<gene>
    <name evidence="5" type="ORF">ODALV1_LOCUS1699</name>
</gene>
<keyword evidence="2" id="KW-1015">Disulfide bond</keyword>
<dbReference type="SUPFAM" id="SSF48726">
    <property type="entry name" value="Immunoglobulin"/>
    <property type="match status" value="2"/>
</dbReference>
<protein>
    <recommendedName>
        <fullName evidence="4">Ig-like domain-containing protein</fullName>
    </recommendedName>
</protein>
<dbReference type="InterPro" id="IPR003599">
    <property type="entry name" value="Ig_sub"/>
</dbReference>
<evidence type="ECO:0000256" key="2">
    <source>
        <dbReference type="ARBA" id="ARBA00023157"/>
    </source>
</evidence>
<reference evidence="5 6" key="1">
    <citation type="submission" date="2024-08" db="EMBL/GenBank/DDBJ databases">
        <authorList>
            <person name="Cucini C."/>
            <person name="Frati F."/>
        </authorList>
    </citation>
    <scope>NUCLEOTIDE SEQUENCE [LARGE SCALE GENOMIC DNA]</scope>
</reference>
<evidence type="ECO:0000313" key="5">
    <source>
        <dbReference type="EMBL" id="CAL8071401.1"/>
    </source>
</evidence>
<dbReference type="EMBL" id="CAXLJM020000006">
    <property type="protein sequence ID" value="CAL8071401.1"/>
    <property type="molecule type" value="Genomic_DNA"/>
</dbReference>
<dbReference type="Proteomes" id="UP001642540">
    <property type="component" value="Unassembled WGS sequence"/>
</dbReference>
<organism evidence="5 6">
    <name type="scientific">Orchesella dallaii</name>
    <dbReference type="NCBI Taxonomy" id="48710"/>
    <lineage>
        <taxon>Eukaryota</taxon>
        <taxon>Metazoa</taxon>
        <taxon>Ecdysozoa</taxon>
        <taxon>Arthropoda</taxon>
        <taxon>Hexapoda</taxon>
        <taxon>Collembola</taxon>
        <taxon>Entomobryomorpha</taxon>
        <taxon>Entomobryoidea</taxon>
        <taxon>Orchesellidae</taxon>
        <taxon>Orchesellinae</taxon>
        <taxon>Orchesella</taxon>
    </lineage>
</organism>
<keyword evidence="3" id="KW-0393">Immunoglobulin domain</keyword>
<dbReference type="InterPro" id="IPR050958">
    <property type="entry name" value="Cell_Adh-Cytoskel_Orgn"/>
</dbReference>
<dbReference type="InterPro" id="IPR013098">
    <property type="entry name" value="Ig_I-set"/>
</dbReference>
<keyword evidence="6" id="KW-1185">Reference proteome</keyword>
<dbReference type="PANTHER" id="PTHR45080">
    <property type="entry name" value="CONTACTIN 5"/>
    <property type="match status" value="1"/>
</dbReference>
<dbReference type="InterPro" id="IPR007110">
    <property type="entry name" value="Ig-like_dom"/>
</dbReference>
<evidence type="ECO:0000259" key="4">
    <source>
        <dbReference type="PROSITE" id="PS50835"/>
    </source>
</evidence>
<evidence type="ECO:0000256" key="3">
    <source>
        <dbReference type="ARBA" id="ARBA00023319"/>
    </source>
</evidence>
<dbReference type="PROSITE" id="PS50835">
    <property type="entry name" value="IG_LIKE"/>
    <property type="match status" value="2"/>
</dbReference>
<dbReference type="InterPro" id="IPR003598">
    <property type="entry name" value="Ig_sub2"/>
</dbReference>
<accession>A0ABP1PMM0</accession>
<evidence type="ECO:0000256" key="1">
    <source>
        <dbReference type="ARBA" id="ARBA00022729"/>
    </source>
</evidence>
<dbReference type="SMART" id="SM00409">
    <property type="entry name" value="IG"/>
    <property type="match status" value="2"/>
</dbReference>
<feature type="domain" description="Ig-like" evidence="4">
    <location>
        <begin position="7"/>
        <end position="120"/>
    </location>
</feature>
<evidence type="ECO:0000313" key="6">
    <source>
        <dbReference type="Proteomes" id="UP001642540"/>
    </source>
</evidence>
<keyword evidence="1" id="KW-0732">Signal</keyword>
<dbReference type="SMART" id="SM00408">
    <property type="entry name" value="IGc2"/>
    <property type="match status" value="2"/>
</dbReference>
<comment type="caution">
    <text evidence="5">The sequence shown here is derived from an EMBL/GenBank/DDBJ whole genome shotgun (WGS) entry which is preliminary data.</text>
</comment>
<name>A0ABP1PMM0_9HEXA</name>
<feature type="domain" description="Ig-like" evidence="4">
    <location>
        <begin position="196"/>
        <end position="264"/>
    </location>
</feature>
<dbReference type="CDD" id="cd00096">
    <property type="entry name" value="Ig"/>
    <property type="match status" value="1"/>
</dbReference>
<dbReference type="Gene3D" id="2.60.40.10">
    <property type="entry name" value="Immunoglobulins"/>
    <property type="match status" value="2"/>
</dbReference>
<proteinExistence type="predicted"/>
<sequence length="282" mass="31446">MDLSSEPVIEKTWLDIGKGFPESRETTRNSDIELECEAVGSPPPKVFWLKNGLPLESQISIVTNDDSMKNNVIFDKFGYNGMANVKSKLPIKCAQPEDEGSYTCIAINRGKQVSATTVLSVIGTNPSVNIYIESLMTHMFLRACFTNYLLMKIDEDSKVPRGSCEYRLSMFSLKKSKKGSSALIVNSETFHMENMGQHISLPCRAVGKPRPQVTWFYQQGKKIISGKKFQVSSSGSLIIRNLAWDDMGVYTCVAENTFGRDTITTFVYPLAEEEDESAAEES</sequence>